<evidence type="ECO:0000256" key="3">
    <source>
        <dbReference type="ARBA" id="ARBA00022692"/>
    </source>
</evidence>
<dbReference type="Pfam" id="PF00067">
    <property type="entry name" value="p450"/>
    <property type="match status" value="1"/>
</dbReference>
<dbReference type="PROSITE" id="PS00086">
    <property type="entry name" value="CYTOCHROME_P450"/>
    <property type="match status" value="1"/>
</dbReference>
<dbReference type="Proteomes" id="UP001227230">
    <property type="component" value="Chromosome 19"/>
</dbReference>
<comment type="cofactor">
    <cofactor evidence="1">
        <name>heme</name>
        <dbReference type="ChEBI" id="CHEBI:30413"/>
    </cofactor>
</comment>
<comment type="similarity">
    <text evidence="7">Belongs to the cytochrome P450 family.</text>
</comment>
<proteinExistence type="inferred from homology"/>
<dbReference type="InterPro" id="IPR002401">
    <property type="entry name" value="Cyt_P450_E_grp-I"/>
</dbReference>
<dbReference type="PANTHER" id="PTHR24298:SF800">
    <property type="entry name" value="CYTOCHROME P450 89A2-RELATED"/>
    <property type="match status" value="1"/>
</dbReference>
<evidence type="ECO:0000313" key="8">
    <source>
        <dbReference type="EMBL" id="WKA12577.1"/>
    </source>
</evidence>
<name>A0ABY9DYL6_VITVI</name>
<evidence type="ECO:0000256" key="4">
    <source>
        <dbReference type="ARBA" id="ARBA00022723"/>
    </source>
</evidence>
<accession>A0ABY9DYL6</accession>
<dbReference type="InterPro" id="IPR001128">
    <property type="entry name" value="Cyt_P450"/>
</dbReference>
<keyword evidence="4 7" id="KW-0479">Metal-binding</keyword>
<evidence type="ECO:0008006" key="10">
    <source>
        <dbReference type="Google" id="ProtNLM"/>
    </source>
</evidence>
<evidence type="ECO:0000313" key="9">
    <source>
        <dbReference type="Proteomes" id="UP001227230"/>
    </source>
</evidence>
<dbReference type="Gene3D" id="1.10.630.10">
    <property type="entry name" value="Cytochrome P450"/>
    <property type="match status" value="1"/>
</dbReference>
<dbReference type="InterPro" id="IPR051103">
    <property type="entry name" value="Plant_metabolite_P450s"/>
</dbReference>
<gene>
    <name evidence="8" type="ORF">VitviT2T_029950</name>
</gene>
<dbReference type="SUPFAM" id="SSF48264">
    <property type="entry name" value="Cytochrome P450"/>
    <property type="match status" value="1"/>
</dbReference>
<dbReference type="InterPro" id="IPR017972">
    <property type="entry name" value="Cyt_P450_CS"/>
</dbReference>
<keyword evidence="7" id="KW-0560">Oxidoreductase</keyword>
<reference evidence="8 9" key="1">
    <citation type="journal article" date="2023" name="Hortic Res">
        <title>The complete reference genome for grapevine (Vitis vinifera L.) genetics and breeding.</title>
        <authorList>
            <person name="Shi X."/>
            <person name="Cao S."/>
            <person name="Wang X."/>
            <person name="Huang S."/>
            <person name="Wang Y."/>
            <person name="Liu Z."/>
            <person name="Liu W."/>
            <person name="Leng X."/>
            <person name="Peng Y."/>
            <person name="Wang N."/>
            <person name="Wang Y."/>
            <person name="Ma Z."/>
            <person name="Xu X."/>
            <person name="Zhang F."/>
            <person name="Xue H."/>
            <person name="Zhong H."/>
            <person name="Wang Y."/>
            <person name="Zhang K."/>
            <person name="Velt A."/>
            <person name="Avia K."/>
            <person name="Holtgrawe D."/>
            <person name="Grimplet J."/>
            <person name="Matus J.T."/>
            <person name="Ware D."/>
            <person name="Wu X."/>
            <person name="Wang H."/>
            <person name="Liu C."/>
            <person name="Fang Y."/>
            <person name="Rustenholz C."/>
            <person name="Cheng Z."/>
            <person name="Xiao H."/>
            <person name="Zhou Y."/>
        </authorList>
    </citation>
    <scope>NUCLEOTIDE SEQUENCE [LARGE SCALE GENOMIC DNA]</scope>
    <source>
        <strain evidence="9">cv. Pinot noir / PN40024</strain>
        <tissue evidence="8">Leaf</tissue>
    </source>
</reference>
<keyword evidence="6" id="KW-0472">Membrane</keyword>
<evidence type="ECO:0000256" key="5">
    <source>
        <dbReference type="ARBA" id="ARBA00022989"/>
    </source>
</evidence>
<evidence type="ECO:0000256" key="7">
    <source>
        <dbReference type="RuleBase" id="RU000461"/>
    </source>
</evidence>
<keyword evidence="5" id="KW-1133">Transmembrane helix</keyword>
<protein>
    <recommendedName>
        <fullName evidence="10">Cytochrome P450 89A9</fullName>
    </recommendedName>
</protein>
<sequence>MPERFLSGGGKGVELFDVTGTKEIKMMPFGAGRRICPGYGLGIFHLEYFVANLIWHFEWTTVDGDEVDLSESPLSALIPVVMKNPLKAHISPRVKQASISASLHTSIAFLIYS</sequence>
<evidence type="ECO:0000256" key="2">
    <source>
        <dbReference type="ARBA" id="ARBA00004167"/>
    </source>
</evidence>
<evidence type="ECO:0000256" key="6">
    <source>
        <dbReference type="ARBA" id="ARBA00023136"/>
    </source>
</evidence>
<dbReference type="PANTHER" id="PTHR24298">
    <property type="entry name" value="FLAVONOID 3'-MONOOXYGENASE-RELATED"/>
    <property type="match status" value="1"/>
</dbReference>
<keyword evidence="7" id="KW-0349">Heme</keyword>
<dbReference type="PRINTS" id="PR00463">
    <property type="entry name" value="EP450I"/>
</dbReference>
<keyword evidence="9" id="KW-1185">Reference proteome</keyword>
<comment type="subcellular location">
    <subcellularLocation>
        <location evidence="2">Membrane</location>
        <topology evidence="2">Single-pass membrane protein</topology>
    </subcellularLocation>
</comment>
<organism evidence="8 9">
    <name type="scientific">Vitis vinifera</name>
    <name type="common">Grape</name>
    <dbReference type="NCBI Taxonomy" id="29760"/>
    <lineage>
        <taxon>Eukaryota</taxon>
        <taxon>Viridiplantae</taxon>
        <taxon>Streptophyta</taxon>
        <taxon>Embryophyta</taxon>
        <taxon>Tracheophyta</taxon>
        <taxon>Spermatophyta</taxon>
        <taxon>Magnoliopsida</taxon>
        <taxon>eudicotyledons</taxon>
        <taxon>Gunneridae</taxon>
        <taxon>Pentapetalae</taxon>
        <taxon>rosids</taxon>
        <taxon>Vitales</taxon>
        <taxon>Vitaceae</taxon>
        <taxon>Viteae</taxon>
        <taxon>Vitis</taxon>
    </lineage>
</organism>
<dbReference type="InterPro" id="IPR036396">
    <property type="entry name" value="Cyt_P450_sf"/>
</dbReference>
<evidence type="ECO:0000256" key="1">
    <source>
        <dbReference type="ARBA" id="ARBA00001971"/>
    </source>
</evidence>
<keyword evidence="7" id="KW-0503">Monooxygenase</keyword>
<keyword evidence="3" id="KW-0812">Transmembrane</keyword>
<keyword evidence="7" id="KW-0408">Iron</keyword>
<dbReference type="EMBL" id="CP126666">
    <property type="protein sequence ID" value="WKA12577.1"/>
    <property type="molecule type" value="Genomic_DNA"/>
</dbReference>